<gene>
    <name evidence="2" type="ORF">CDAR_399661</name>
</gene>
<comment type="caution">
    <text evidence="2">The sequence shown here is derived from an EMBL/GenBank/DDBJ whole genome shotgun (WGS) entry which is preliminary data.</text>
</comment>
<feature type="region of interest" description="Disordered" evidence="1">
    <location>
        <begin position="1"/>
        <end position="32"/>
    </location>
</feature>
<dbReference type="AlphaFoldDB" id="A0AAV4P7H2"/>
<evidence type="ECO:0000313" key="3">
    <source>
        <dbReference type="Proteomes" id="UP001054837"/>
    </source>
</evidence>
<proteinExistence type="predicted"/>
<name>A0AAV4P7H2_9ARAC</name>
<accession>A0AAV4P7H2</accession>
<protein>
    <submittedName>
        <fullName evidence="2">Uncharacterized protein</fullName>
    </submittedName>
</protein>
<keyword evidence="3" id="KW-1185">Reference proteome</keyword>
<dbReference type="Proteomes" id="UP001054837">
    <property type="component" value="Unassembled WGS sequence"/>
</dbReference>
<reference evidence="2 3" key="1">
    <citation type="submission" date="2021-06" db="EMBL/GenBank/DDBJ databases">
        <title>Caerostris darwini draft genome.</title>
        <authorList>
            <person name="Kono N."/>
            <person name="Arakawa K."/>
        </authorList>
    </citation>
    <scope>NUCLEOTIDE SEQUENCE [LARGE SCALE GENOMIC DNA]</scope>
</reference>
<evidence type="ECO:0000313" key="2">
    <source>
        <dbReference type="EMBL" id="GIX91925.1"/>
    </source>
</evidence>
<evidence type="ECO:0000256" key="1">
    <source>
        <dbReference type="SAM" id="MobiDB-lite"/>
    </source>
</evidence>
<dbReference type="EMBL" id="BPLQ01002346">
    <property type="protein sequence ID" value="GIX91925.1"/>
    <property type="molecule type" value="Genomic_DNA"/>
</dbReference>
<organism evidence="2 3">
    <name type="scientific">Caerostris darwini</name>
    <dbReference type="NCBI Taxonomy" id="1538125"/>
    <lineage>
        <taxon>Eukaryota</taxon>
        <taxon>Metazoa</taxon>
        <taxon>Ecdysozoa</taxon>
        <taxon>Arthropoda</taxon>
        <taxon>Chelicerata</taxon>
        <taxon>Arachnida</taxon>
        <taxon>Araneae</taxon>
        <taxon>Araneomorphae</taxon>
        <taxon>Entelegynae</taxon>
        <taxon>Araneoidea</taxon>
        <taxon>Araneidae</taxon>
        <taxon>Caerostris</taxon>
    </lineage>
</organism>
<sequence>MPSFPAEVSPQKQAKGPTHSSDSTSRHKANFPRSFSHQSWVVGRCNNSPGVDSDNAYWGSGFRRMLINMDFLQKNLLPFLRKPCINIAGSQSVMGILVVGLVG</sequence>